<protein>
    <recommendedName>
        <fullName evidence="6">DUF4283 domain-containing protein</fullName>
    </recommendedName>
</protein>
<dbReference type="InterPro" id="IPR036691">
    <property type="entry name" value="Endo/exonu/phosph_ase_sf"/>
</dbReference>
<feature type="compositionally biased region" description="Basic and acidic residues" evidence="1">
    <location>
        <begin position="1"/>
        <end position="12"/>
    </location>
</feature>
<feature type="compositionally biased region" description="Basic and acidic residues" evidence="1">
    <location>
        <begin position="394"/>
        <end position="420"/>
    </location>
</feature>
<comment type="caution">
    <text evidence="4">The sequence shown here is derived from an EMBL/GenBank/DDBJ whole genome shotgun (WGS) entry which is preliminary data.</text>
</comment>
<feature type="region of interest" description="Disordered" evidence="1">
    <location>
        <begin position="1"/>
        <end position="24"/>
    </location>
</feature>
<dbReference type="Pfam" id="PF14111">
    <property type="entry name" value="DUF4283"/>
    <property type="match status" value="1"/>
</dbReference>
<evidence type="ECO:0000256" key="1">
    <source>
        <dbReference type="SAM" id="MobiDB-lite"/>
    </source>
</evidence>
<dbReference type="GO" id="GO:0003824">
    <property type="term" value="F:catalytic activity"/>
    <property type="evidence" value="ECO:0007669"/>
    <property type="project" value="InterPro"/>
</dbReference>
<evidence type="ECO:0000259" key="3">
    <source>
        <dbReference type="Pfam" id="PF14111"/>
    </source>
</evidence>
<proteinExistence type="predicted"/>
<reference evidence="4 5" key="1">
    <citation type="submission" date="2020-02" db="EMBL/GenBank/DDBJ databases">
        <authorList>
            <person name="Ma Q."/>
            <person name="Huang Y."/>
            <person name="Song X."/>
            <person name="Pei D."/>
        </authorList>
    </citation>
    <scope>NUCLEOTIDE SEQUENCE [LARGE SCALE GENOMIC DNA]</scope>
    <source>
        <strain evidence="4">Sxm20200214</strain>
        <tissue evidence="4">Leaf</tissue>
    </source>
</reference>
<dbReference type="Pfam" id="PF03372">
    <property type="entry name" value="Exo_endo_phos"/>
    <property type="match status" value="1"/>
</dbReference>
<organism evidence="4 5">
    <name type="scientific">Brassica carinata</name>
    <name type="common">Ethiopian mustard</name>
    <name type="synonym">Abyssinian cabbage</name>
    <dbReference type="NCBI Taxonomy" id="52824"/>
    <lineage>
        <taxon>Eukaryota</taxon>
        <taxon>Viridiplantae</taxon>
        <taxon>Streptophyta</taxon>
        <taxon>Embryophyta</taxon>
        <taxon>Tracheophyta</taxon>
        <taxon>Spermatophyta</taxon>
        <taxon>Magnoliopsida</taxon>
        <taxon>eudicotyledons</taxon>
        <taxon>Gunneridae</taxon>
        <taxon>Pentapetalae</taxon>
        <taxon>rosids</taxon>
        <taxon>malvids</taxon>
        <taxon>Brassicales</taxon>
        <taxon>Brassicaceae</taxon>
        <taxon>Brassiceae</taxon>
        <taxon>Brassica</taxon>
    </lineage>
</organism>
<dbReference type="AlphaFoldDB" id="A0A8X7PQ72"/>
<feature type="domain" description="Endonuclease/exonuclease/phosphatase" evidence="2">
    <location>
        <begin position="605"/>
        <end position="774"/>
    </location>
</feature>
<dbReference type="SUPFAM" id="SSF56219">
    <property type="entry name" value="DNase I-like"/>
    <property type="match status" value="1"/>
</dbReference>
<dbReference type="PANTHER" id="PTHR31286:SF163">
    <property type="entry name" value="ZINC KNUCKLE CX2CX4HX4C DOMAIN-CONTAINING PROTEIN"/>
    <property type="match status" value="1"/>
</dbReference>
<dbReference type="EMBL" id="JAAMPC010000015">
    <property type="protein sequence ID" value="KAG2255142.1"/>
    <property type="molecule type" value="Genomic_DNA"/>
</dbReference>
<feature type="compositionally biased region" description="Basic and acidic residues" evidence="1">
    <location>
        <begin position="369"/>
        <end position="381"/>
    </location>
</feature>
<dbReference type="Gene3D" id="3.60.10.10">
    <property type="entry name" value="Endonuclease/exonuclease/phosphatase"/>
    <property type="match status" value="1"/>
</dbReference>
<gene>
    <name evidence="4" type="ORF">Bca52824_074436</name>
</gene>
<feature type="compositionally biased region" description="Basic and acidic residues" evidence="1">
    <location>
        <begin position="250"/>
        <end position="273"/>
    </location>
</feature>
<evidence type="ECO:0000313" key="4">
    <source>
        <dbReference type="EMBL" id="KAG2255142.1"/>
    </source>
</evidence>
<accession>A0A8X7PQ72</accession>
<sequence>MSHRYSREEKKKWIPARSQTNRKPPVQIPEIDTAALIEENKFTLIGRVTNPATQNTKALVDFFLQHWNVSGRFTERDLGPLLFQFRFENERDLLTILNKAPFHFKRWMIIVQRWEPVVSEKFMSLLPFWIQINGVPLHYWEDKAFRAIGKELGTVEDCIPTQARVRVLINGLNPLEMTRDISLPSGEIIEVECHSLSHEKDDCPSLENSRERDRSPNRIDISQRNTMARLDDNRRRYEERKRFKGHQVQHKREAPPSYTRRDYYEDRRTDSRYNSRQHQSYAPVTSEYRRGREDYNPGRSVSRESGARVGVKNNPHISDSPSKMTEHDRDRDRDRDRSSQITEKRRAPSHDSASKIQLPALQDPTPHSTDLRRALSRREDGEASGDQVSSGRRSIKERLMLPDIPHSTDLRRSLSLRDDGNEMGGHTSANRPPVKQRLSLPSNGKSRLAQQGTSTGSSRLQDIDIHYLEEIMEPPRLDTSRPSGSRPTGAPHSPPQENSPIRTLSEDRRHVSLRLGLQHVPNQMDSSMQARLSERPGIITRSVAKKKDGKMPQKKKYNTSPLKGVSIKKRRVFKIQNSPRRRTQTGNTAAPSQLVLRHFHKTEYTSHFTVPPSGTGGGLSLSWKPEVQVDILSSSSNFIDTSISMFQRSMMVTFIYGSPRQENRAQFWNQLTELGLGRDEEAWLVVGDFNDLLDNSEKIGGPLRWEGSFLAFRSFVSQTGLWDLQHSGNSLSWRGNRYSHFIQSRLDRAMINCRWAEDYPSGCCEYLRFEGSDHRPVLVHLSQSPPKKRGLFRFGRRLKNKPEIQDLVEKHWTSMSYESVLVKICRIRRKIMEWSKLENKNSKELILETQTKLEEALSSTNPEPIVIDTLSKKLEKAYLEEEQYWKQRSRIQWLHSRDRNSAFFHAVTRERRTINKFSVIENSLGQPVFEEEQIVQTISDYYTELFSSQQTPSLHVVDEVFQSTHLTTTTCASSHHFQELICFCYGKSNI</sequence>
<evidence type="ECO:0008006" key="6">
    <source>
        <dbReference type="Google" id="ProtNLM"/>
    </source>
</evidence>
<feature type="compositionally biased region" description="Polar residues" evidence="1">
    <location>
        <begin position="274"/>
        <end position="283"/>
    </location>
</feature>
<dbReference type="InterPro" id="IPR040256">
    <property type="entry name" value="At4g02000-like"/>
</dbReference>
<keyword evidence="5" id="KW-1185">Reference proteome</keyword>
<name>A0A8X7PQ72_BRACI</name>
<feature type="compositionally biased region" description="Polar residues" evidence="1">
    <location>
        <begin position="439"/>
        <end position="460"/>
    </location>
</feature>
<feature type="compositionally biased region" description="Basic and acidic residues" evidence="1">
    <location>
        <begin position="287"/>
        <end position="306"/>
    </location>
</feature>
<feature type="compositionally biased region" description="Basic and acidic residues" evidence="1">
    <location>
        <begin position="229"/>
        <end position="241"/>
    </location>
</feature>
<feature type="compositionally biased region" description="Basic and acidic residues" evidence="1">
    <location>
        <begin position="324"/>
        <end position="353"/>
    </location>
</feature>
<dbReference type="InterPro" id="IPR025558">
    <property type="entry name" value="DUF4283"/>
</dbReference>
<dbReference type="InterPro" id="IPR005135">
    <property type="entry name" value="Endo/exonuclease/phosphatase"/>
</dbReference>
<dbReference type="OrthoDB" id="1102726at2759"/>
<feature type="compositionally biased region" description="Basic and acidic residues" evidence="1">
    <location>
        <begin position="461"/>
        <end position="479"/>
    </location>
</feature>
<dbReference type="PANTHER" id="PTHR31286">
    <property type="entry name" value="GLYCINE-RICH CELL WALL STRUCTURAL PROTEIN 1.8-LIKE"/>
    <property type="match status" value="1"/>
</dbReference>
<dbReference type="Proteomes" id="UP000886595">
    <property type="component" value="Unassembled WGS sequence"/>
</dbReference>
<evidence type="ECO:0000259" key="2">
    <source>
        <dbReference type="Pfam" id="PF03372"/>
    </source>
</evidence>
<feature type="region of interest" description="Disordered" evidence="1">
    <location>
        <begin position="199"/>
        <end position="503"/>
    </location>
</feature>
<feature type="domain" description="DUF4283" evidence="3">
    <location>
        <begin position="37"/>
        <end position="117"/>
    </location>
</feature>
<feature type="compositionally biased region" description="Basic and acidic residues" evidence="1">
    <location>
        <begin position="199"/>
        <end position="217"/>
    </location>
</feature>
<evidence type="ECO:0000313" key="5">
    <source>
        <dbReference type="Proteomes" id="UP000886595"/>
    </source>
</evidence>